<reference evidence="1 2" key="1">
    <citation type="journal article" date="2018" name="Nat. Ecol. Evol.">
        <title>Pezizomycetes genomes reveal the molecular basis of ectomycorrhizal truffle lifestyle.</title>
        <authorList>
            <person name="Murat C."/>
            <person name="Payen T."/>
            <person name="Noel B."/>
            <person name="Kuo A."/>
            <person name="Morin E."/>
            <person name="Chen J."/>
            <person name="Kohler A."/>
            <person name="Krizsan K."/>
            <person name="Balestrini R."/>
            <person name="Da Silva C."/>
            <person name="Montanini B."/>
            <person name="Hainaut M."/>
            <person name="Levati E."/>
            <person name="Barry K.W."/>
            <person name="Belfiori B."/>
            <person name="Cichocki N."/>
            <person name="Clum A."/>
            <person name="Dockter R.B."/>
            <person name="Fauchery L."/>
            <person name="Guy J."/>
            <person name="Iotti M."/>
            <person name="Le Tacon F."/>
            <person name="Lindquist E.A."/>
            <person name="Lipzen A."/>
            <person name="Malagnac F."/>
            <person name="Mello A."/>
            <person name="Molinier V."/>
            <person name="Miyauchi S."/>
            <person name="Poulain J."/>
            <person name="Riccioni C."/>
            <person name="Rubini A."/>
            <person name="Sitrit Y."/>
            <person name="Splivallo R."/>
            <person name="Traeger S."/>
            <person name="Wang M."/>
            <person name="Zifcakova L."/>
            <person name="Wipf D."/>
            <person name="Zambonelli A."/>
            <person name="Paolocci F."/>
            <person name="Nowrousian M."/>
            <person name="Ottonello S."/>
            <person name="Baldrian P."/>
            <person name="Spatafora J.W."/>
            <person name="Henrissat B."/>
            <person name="Nagy L.G."/>
            <person name="Aury J.M."/>
            <person name="Wincker P."/>
            <person name="Grigoriev I.V."/>
            <person name="Bonfante P."/>
            <person name="Martin F.M."/>
        </authorList>
    </citation>
    <scope>NUCLEOTIDE SEQUENCE [LARGE SCALE GENOMIC DNA]</scope>
    <source>
        <strain evidence="1 2">RN42</strain>
    </source>
</reference>
<evidence type="ECO:0000313" key="1">
    <source>
        <dbReference type="EMBL" id="RPA73097.1"/>
    </source>
</evidence>
<accession>A0A3N4HI93</accession>
<proteinExistence type="predicted"/>
<keyword evidence="2" id="KW-1185">Reference proteome</keyword>
<dbReference type="AlphaFoldDB" id="A0A3N4HI93"/>
<organism evidence="1 2">
    <name type="scientific">Ascobolus immersus RN42</name>
    <dbReference type="NCBI Taxonomy" id="1160509"/>
    <lineage>
        <taxon>Eukaryota</taxon>
        <taxon>Fungi</taxon>
        <taxon>Dikarya</taxon>
        <taxon>Ascomycota</taxon>
        <taxon>Pezizomycotina</taxon>
        <taxon>Pezizomycetes</taxon>
        <taxon>Pezizales</taxon>
        <taxon>Ascobolaceae</taxon>
        <taxon>Ascobolus</taxon>
    </lineage>
</organism>
<name>A0A3N4HI93_ASCIM</name>
<protein>
    <submittedName>
        <fullName evidence="1">Uncharacterized protein</fullName>
    </submittedName>
</protein>
<dbReference type="EMBL" id="ML119834">
    <property type="protein sequence ID" value="RPA73097.1"/>
    <property type="molecule type" value="Genomic_DNA"/>
</dbReference>
<evidence type="ECO:0000313" key="2">
    <source>
        <dbReference type="Proteomes" id="UP000275078"/>
    </source>
</evidence>
<gene>
    <name evidence="1" type="ORF">BJ508DRAFT_419183</name>
</gene>
<dbReference type="Proteomes" id="UP000275078">
    <property type="component" value="Unassembled WGS sequence"/>
</dbReference>
<sequence length="478" mass="54263">MSFESLPPRIQHRIIHFLHHDCPQQCGIIPPLQMTCLIERDYRRALHALTLASRSLNKLVTPFLYRSLTPNIRRLHLLLRTFIANPVLGYHVHSLGLYDEVDYIPSNPRELIEKGYGLFSEEDVAEGAKTAAEAGKMFGMDKEWIQNNPMLGADTMGRKYGLDEPWVWAFLLFYYTPNLHHLVTAPHEAYPLPKLILGDWFNPSPAGLTCNSAPVCFSNIRSIKRQRCSTDNEGTFFGAAFLGVFFKLPKIRKLYIKGAHFNRTSIDRVREMVGKFREDVPGTLEELVLDLCHFDAGVLGWIAEHSPKLRILHASVGPPGKQVGPMSVRYLEEEGAMENFRDVFLLPSLKDSLEVLTLRAWDGAYEIPQERWIKLGDFSGYKVLSDMDLSVQFWDYDDSEGLHKTMLLPQHGERMVFSWSGNSDSMCNLVDYGKYHRGTFCGTECDPSICNRPVDLGTQAEGVMEGRFLRGGTTVGWS</sequence>